<comment type="caution">
    <text evidence="4">The sequence shown here is derived from an EMBL/GenBank/DDBJ whole genome shotgun (WGS) entry which is preliminary data.</text>
</comment>
<name>A0A507FN77_9FUNG</name>
<organism evidence="4 5">
    <name type="scientific">Chytriomyces confervae</name>
    <dbReference type="NCBI Taxonomy" id="246404"/>
    <lineage>
        <taxon>Eukaryota</taxon>
        <taxon>Fungi</taxon>
        <taxon>Fungi incertae sedis</taxon>
        <taxon>Chytridiomycota</taxon>
        <taxon>Chytridiomycota incertae sedis</taxon>
        <taxon>Chytridiomycetes</taxon>
        <taxon>Chytridiales</taxon>
        <taxon>Chytriomycetaceae</taxon>
        <taxon>Chytriomyces</taxon>
    </lineage>
</organism>
<dbReference type="GO" id="GO:0003723">
    <property type="term" value="F:RNA binding"/>
    <property type="evidence" value="ECO:0007669"/>
    <property type="project" value="TreeGrafter"/>
</dbReference>
<dbReference type="GO" id="GO:0002181">
    <property type="term" value="P:cytoplasmic translation"/>
    <property type="evidence" value="ECO:0007669"/>
    <property type="project" value="TreeGrafter"/>
</dbReference>
<dbReference type="PANTHER" id="PTHR10064:SF31">
    <property type="entry name" value="LARGE RIBOSOMAL SUBUNIT PROTEIN EL22A-RELATED"/>
    <property type="match status" value="1"/>
</dbReference>
<evidence type="ECO:0000313" key="4">
    <source>
        <dbReference type="EMBL" id="TPX76776.1"/>
    </source>
</evidence>
<dbReference type="AlphaFoldDB" id="A0A507FN77"/>
<dbReference type="Proteomes" id="UP000320333">
    <property type="component" value="Unassembled WGS sequence"/>
</dbReference>
<dbReference type="PANTHER" id="PTHR10064">
    <property type="entry name" value="60S RIBOSOMAL PROTEIN L22"/>
    <property type="match status" value="1"/>
</dbReference>
<dbReference type="GO" id="GO:0005840">
    <property type="term" value="C:ribosome"/>
    <property type="evidence" value="ECO:0007669"/>
    <property type="project" value="UniProtKB-KW"/>
</dbReference>
<keyword evidence="5" id="KW-1185">Reference proteome</keyword>
<evidence type="ECO:0000256" key="2">
    <source>
        <dbReference type="ARBA" id="ARBA00022980"/>
    </source>
</evidence>
<dbReference type="Pfam" id="PF01776">
    <property type="entry name" value="Ribosomal_L22e"/>
    <property type="match status" value="1"/>
</dbReference>
<evidence type="ECO:0000256" key="3">
    <source>
        <dbReference type="ARBA" id="ARBA00023274"/>
    </source>
</evidence>
<dbReference type="GO" id="GO:0003735">
    <property type="term" value="F:structural constituent of ribosome"/>
    <property type="evidence" value="ECO:0007669"/>
    <property type="project" value="InterPro"/>
</dbReference>
<dbReference type="OrthoDB" id="10259820at2759"/>
<gene>
    <name evidence="4" type="ORF">CcCBS67573_g01942</name>
</gene>
<sequence length="171" mass="18762">MAPSTVSFTLPALRMTLRISPVCRRITPSTSSPSLVRCCEYCGRLGGETGTIKNAKKAVPVKYTVDCSKPAGDSIFDTAAFEKYVHDRVKVDGRTNNLGSTVSIVRNGASLTITAAPGTVAKRYVKYLTKKYLKKTIVSEWLRVVAVSKTGYELRYRSLNIDDDAAEEDDE</sequence>
<dbReference type="GO" id="GO:1990904">
    <property type="term" value="C:ribonucleoprotein complex"/>
    <property type="evidence" value="ECO:0007669"/>
    <property type="project" value="UniProtKB-KW"/>
</dbReference>
<reference evidence="4 5" key="1">
    <citation type="journal article" date="2019" name="Sci. Rep.">
        <title>Comparative genomics of chytrid fungi reveal insights into the obligate biotrophic and pathogenic lifestyle of Synchytrium endobioticum.</title>
        <authorList>
            <person name="van de Vossenberg B.T.L.H."/>
            <person name="Warris S."/>
            <person name="Nguyen H.D.T."/>
            <person name="van Gent-Pelzer M.P.E."/>
            <person name="Joly D.L."/>
            <person name="van de Geest H.C."/>
            <person name="Bonants P.J.M."/>
            <person name="Smith D.S."/>
            <person name="Levesque C.A."/>
            <person name="van der Lee T.A.J."/>
        </authorList>
    </citation>
    <scope>NUCLEOTIDE SEQUENCE [LARGE SCALE GENOMIC DNA]</scope>
    <source>
        <strain evidence="4 5">CBS 675.73</strain>
    </source>
</reference>
<keyword evidence="3" id="KW-0687">Ribonucleoprotein</keyword>
<dbReference type="InterPro" id="IPR002671">
    <property type="entry name" value="Ribosomal_eL22"/>
</dbReference>
<dbReference type="Gene3D" id="3.30.1360.210">
    <property type="match status" value="1"/>
</dbReference>
<keyword evidence="2" id="KW-0689">Ribosomal protein</keyword>
<evidence type="ECO:0000256" key="1">
    <source>
        <dbReference type="ARBA" id="ARBA00007817"/>
    </source>
</evidence>
<dbReference type="InterPro" id="IPR038526">
    <property type="entry name" value="Ribosomal_eL22_sf"/>
</dbReference>
<evidence type="ECO:0008006" key="6">
    <source>
        <dbReference type="Google" id="ProtNLM"/>
    </source>
</evidence>
<proteinExistence type="inferred from homology"/>
<accession>A0A507FN77</accession>
<dbReference type="STRING" id="246404.A0A507FN77"/>
<protein>
    <recommendedName>
        <fullName evidence="6">Ribosomal protein L22e</fullName>
    </recommendedName>
</protein>
<comment type="similarity">
    <text evidence="1">Belongs to the eukaryotic ribosomal protein eL22 family.</text>
</comment>
<dbReference type="EMBL" id="QEAP01000036">
    <property type="protein sequence ID" value="TPX76776.1"/>
    <property type="molecule type" value="Genomic_DNA"/>
</dbReference>
<evidence type="ECO:0000313" key="5">
    <source>
        <dbReference type="Proteomes" id="UP000320333"/>
    </source>
</evidence>